<dbReference type="AlphaFoldDB" id="A0AAE0ZZA1"/>
<evidence type="ECO:0000313" key="2">
    <source>
        <dbReference type="EMBL" id="KAK3778433.1"/>
    </source>
</evidence>
<accession>A0AAE0ZZA1</accession>
<organism evidence="2 3">
    <name type="scientific">Elysia crispata</name>
    <name type="common">lettuce slug</name>
    <dbReference type="NCBI Taxonomy" id="231223"/>
    <lineage>
        <taxon>Eukaryota</taxon>
        <taxon>Metazoa</taxon>
        <taxon>Spiralia</taxon>
        <taxon>Lophotrochozoa</taxon>
        <taxon>Mollusca</taxon>
        <taxon>Gastropoda</taxon>
        <taxon>Heterobranchia</taxon>
        <taxon>Euthyneura</taxon>
        <taxon>Panpulmonata</taxon>
        <taxon>Sacoglossa</taxon>
        <taxon>Placobranchoidea</taxon>
        <taxon>Plakobranchidae</taxon>
        <taxon>Elysia</taxon>
    </lineage>
</organism>
<evidence type="ECO:0000256" key="1">
    <source>
        <dbReference type="SAM" id="MobiDB-lite"/>
    </source>
</evidence>
<comment type="caution">
    <text evidence="2">The sequence shown here is derived from an EMBL/GenBank/DDBJ whole genome shotgun (WGS) entry which is preliminary data.</text>
</comment>
<evidence type="ECO:0000313" key="3">
    <source>
        <dbReference type="Proteomes" id="UP001283361"/>
    </source>
</evidence>
<name>A0AAE0ZZA1_9GAST</name>
<sequence>MYCGIRQALSPVRPCSRAIHREPCRLGTDLRSLKDPVSRNFGGAHSLSLVRTIGERRLKSRSSKGPGPRVPQLRPMVSYGRGQLGHSRTPGRRHGLRRVIGRSVTREATGSLHGDPDLGGLGWNV</sequence>
<keyword evidence="3" id="KW-1185">Reference proteome</keyword>
<proteinExistence type="predicted"/>
<dbReference type="Proteomes" id="UP001283361">
    <property type="component" value="Unassembled WGS sequence"/>
</dbReference>
<protein>
    <submittedName>
        <fullName evidence="2">Uncharacterized protein</fullName>
    </submittedName>
</protein>
<feature type="compositionally biased region" description="Basic residues" evidence="1">
    <location>
        <begin position="89"/>
        <end position="100"/>
    </location>
</feature>
<gene>
    <name evidence="2" type="ORF">RRG08_014060</name>
</gene>
<dbReference type="EMBL" id="JAWDGP010002956">
    <property type="protein sequence ID" value="KAK3778433.1"/>
    <property type="molecule type" value="Genomic_DNA"/>
</dbReference>
<feature type="region of interest" description="Disordered" evidence="1">
    <location>
        <begin position="54"/>
        <end position="125"/>
    </location>
</feature>
<reference evidence="2" key="1">
    <citation type="journal article" date="2023" name="G3 (Bethesda)">
        <title>A reference genome for the long-term kleptoplast-retaining sea slug Elysia crispata morphotype clarki.</title>
        <authorList>
            <person name="Eastman K.E."/>
            <person name="Pendleton A.L."/>
            <person name="Shaikh M.A."/>
            <person name="Suttiyut T."/>
            <person name="Ogas R."/>
            <person name="Tomko P."/>
            <person name="Gavelis G."/>
            <person name="Widhalm J.R."/>
            <person name="Wisecaver J.H."/>
        </authorList>
    </citation>
    <scope>NUCLEOTIDE SEQUENCE</scope>
    <source>
        <strain evidence="2">ECLA1</strain>
    </source>
</reference>